<sequence>MDQPFQDDFARDRLRYPGHGRKVEVVDWRRDRVRRAGRWQFRPQVRISLVELLYLAVGTPTQVAVARVLQIQPGNLLKTARRIEAGREFAGERLIVDKAMLLRRVDGLLVELFGIKHAAFDAGDLRPDQCGTVFEILRTILRPDLQLPVMCSDSLQKLLPLAGWCGVAPARPGQRTIKVIFGFLKVRGCGPEQRLRLRCGVHGRSVVAGDIACLQFPDPVPTLRDRQGTVAGQMVFGAKLIELSVVKATEFQRQAAEHPDQRELRGDAVDDKAESRLLSERKALFRFALRLRQRVAGEESVRVEMAAGVGAIHQVSDPVRRAERAAQQITANPHVFDPAHHETREGKTRARLEAFEPAPFDEFVTELAKSESGLVVVEKPSSDPAEHHIGDTGSIAVATLEAEIDPLADRQGRQIPIRMRGRRQELT</sequence>
<reference evidence="1 2" key="1">
    <citation type="submission" date="2020-04" db="EMBL/GenBank/DDBJ databases">
        <authorList>
            <person name="De Canck E."/>
        </authorList>
    </citation>
    <scope>NUCLEOTIDE SEQUENCE [LARGE SCALE GENOMIC DNA]</scope>
    <source>
        <strain evidence="1 2">LMG 28614</strain>
    </source>
</reference>
<dbReference type="AlphaFoldDB" id="A0A6S7BR44"/>
<evidence type="ECO:0000313" key="2">
    <source>
        <dbReference type="Proteomes" id="UP000494365"/>
    </source>
</evidence>
<name>A0A6S7BR44_9BURK</name>
<keyword evidence="2" id="KW-1185">Reference proteome</keyword>
<gene>
    <name evidence="1" type="ORF">LMG28614_07258</name>
</gene>
<evidence type="ECO:0000313" key="1">
    <source>
        <dbReference type="EMBL" id="CAB3810364.1"/>
    </source>
</evidence>
<dbReference type="Proteomes" id="UP000494365">
    <property type="component" value="Unassembled WGS sequence"/>
</dbReference>
<organism evidence="1 2">
    <name type="scientific">Paraburkholderia ultramafica</name>
    <dbReference type="NCBI Taxonomy" id="1544867"/>
    <lineage>
        <taxon>Bacteria</taxon>
        <taxon>Pseudomonadati</taxon>
        <taxon>Pseudomonadota</taxon>
        <taxon>Betaproteobacteria</taxon>
        <taxon>Burkholderiales</taxon>
        <taxon>Burkholderiaceae</taxon>
        <taxon>Paraburkholderia</taxon>
    </lineage>
</organism>
<dbReference type="EMBL" id="CADIKK010000111">
    <property type="protein sequence ID" value="CAB3810364.1"/>
    <property type="molecule type" value="Genomic_DNA"/>
</dbReference>
<protein>
    <submittedName>
        <fullName evidence="1">Uncharacterized protein</fullName>
    </submittedName>
</protein>
<accession>A0A6S7BR44</accession>
<proteinExistence type="predicted"/>